<keyword evidence="4 8" id="KW-0732">Signal</keyword>
<dbReference type="Gene3D" id="3.40.50.1980">
    <property type="entry name" value="Nitrogenase molybdenum iron protein domain"/>
    <property type="match status" value="2"/>
</dbReference>
<feature type="signal peptide" evidence="8">
    <location>
        <begin position="1"/>
        <end position="22"/>
    </location>
</feature>
<keyword evidence="3" id="KW-0813">Transport</keyword>
<evidence type="ECO:0000256" key="7">
    <source>
        <dbReference type="SAM" id="MobiDB-lite"/>
    </source>
</evidence>
<feature type="compositionally biased region" description="Basic and acidic residues" evidence="7">
    <location>
        <begin position="30"/>
        <end position="48"/>
    </location>
</feature>
<dbReference type="OrthoDB" id="9793175at2"/>
<dbReference type="Proteomes" id="UP000077412">
    <property type="component" value="Chromosome"/>
</dbReference>
<evidence type="ECO:0000256" key="6">
    <source>
        <dbReference type="ARBA" id="ARBA00023288"/>
    </source>
</evidence>
<dbReference type="STRING" id="255247.ABE41_007950"/>
<dbReference type="GO" id="GO:0005886">
    <property type="term" value="C:plasma membrane"/>
    <property type="evidence" value="ECO:0007669"/>
    <property type="project" value="UniProtKB-SubCell"/>
</dbReference>
<evidence type="ECO:0000256" key="5">
    <source>
        <dbReference type="ARBA" id="ARBA00023139"/>
    </source>
</evidence>
<feature type="region of interest" description="Disordered" evidence="7">
    <location>
        <begin position="30"/>
        <end position="49"/>
    </location>
</feature>
<name>A0A1B1Z3N5_9BACL</name>
<dbReference type="FunFam" id="3.40.50.1980:FF:000003">
    <property type="entry name" value="Iron ABC transporter substrate-binding protein"/>
    <property type="match status" value="1"/>
</dbReference>
<keyword evidence="11" id="KW-1185">Reference proteome</keyword>
<evidence type="ECO:0000256" key="1">
    <source>
        <dbReference type="ARBA" id="ARBA00004193"/>
    </source>
</evidence>
<dbReference type="InterPro" id="IPR002491">
    <property type="entry name" value="ABC_transptr_periplasmic_BD"/>
</dbReference>
<gene>
    <name evidence="10" type="ORF">ABE41_007950</name>
</gene>
<comment type="similarity">
    <text evidence="2">Belongs to the bacterial solute-binding protein 8 family.</text>
</comment>
<evidence type="ECO:0000256" key="3">
    <source>
        <dbReference type="ARBA" id="ARBA00022448"/>
    </source>
</evidence>
<dbReference type="CDD" id="cd01146">
    <property type="entry name" value="FhuD"/>
    <property type="match status" value="1"/>
</dbReference>
<evidence type="ECO:0000313" key="10">
    <source>
        <dbReference type="EMBL" id="ANX11939.1"/>
    </source>
</evidence>
<proteinExistence type="inferred from homology"/>
<feature type="chain" id="PRO_5039519105" evidence="8">
    <location>
        <begin position="23"/>
        <end position="320"/>
    </location>
</feature>
<comment type="subcellular location">
    <subcellularLocation>
        <location evidence="1">Cell membrane</location>
        <topology evidence="1">Lipid-anchor</topology>
    </subcellularLocation>
</comment>
<dbReference type="FunFam" id="3.40.50.1980:FF:000018">
    <property type="entry name" value="Iron(III) dicitrate-binding periplasmic protein"/>
    <property type="match status" value="1"/>
</dbReference>
<dbReference type="PROSITE" id="PS50983">
    <property type="entry name" value="FE_B12_PBP"/>
    <property type="match status" value="1"/>
</dbReference>
<dbReference type="GO" id="GO:1901678">
    <property type="term" value="P:iron coordination entity transport"/>
    <property type="evidence" value="ECO:0007669"/>
    <property type="project" value="UniProtKB-ARBA"/>
</dbReference>
<evidence type="ECO:0000259" key="9">
    <source>
        <dbReference type="PROSITE" id="PS50983"/>
    </source>
</evidence>
<evidence type="ECO:0000256" key="4">
    <source>
        <dbReference type="ARBA" id="ARBA00022729"/>
    </source>
</evidence>
<protein>
    <submittedName>
        <fullName evidence="10">Iron siderophore-binding protein</fullName>
    </submittedName>
</protein>
<dbReference type="EMBL" id="CP016761">
    <property type="protein sequence ID" value="ANX11939.1"/>
    <property type="molecule type" value="Genomic_DNA"/>
</dbReference>
<dbReference type="PANTHER" id="PTHR30532:SF21">
    <property type="entry name" value="SIDEROPHORE-BINDING LIPOPROTEIN YFIY-RELATED"/>
    <property type="match status" value="1"/>
</dbReference>
<dbReference type="KEGG" id="far:ABE41_007950"/>
<dbReference type="RefSeq" id="WP_066288532.1">
    <property type="nucleotide sequence ID" value="NZ_CP016761.1"/>
</dbReference>
<evidence type="ECO:0000313" key="11">
    <source>
        <dbReference type="Proteomes" id="UP000077412"/>
    </source>
</evidence>
<dbReference type="Pfam" id="PF01497">
    <property type="entry name" value="Peripla_BP_2"/>
    <property type="match status" value="1"/>
</dbReference>
<dbReference type="AlphaFoldDB" id="A0A1B1Z3N5"/>
<dbReference type="InterPro" id="IPR051313">
    <property type="entry name" value="Bact_iron-sidero_bind"/>
</dbReference>
<evidence type="ECO:0000256" key="8">
    <source>
        <dbReference type="SAM" id="SignalP"/>
    </source>
</evidence>
<keyword evidence="5" id="KW-0564">Palmitate</keyword>
<dbReference type="SUPFAM" id="SSF53807">
    <property type="entry name" value="Helical backbone' metal receptor"/>
    <property type="match status" value="1"/>
</dbReference>
<reference evidence="10 11" key="1">
    <citation type="submission" date="2016-08" db="EMBL/GenBank/DDBJ databases">
        <title>Complete genome sequence of Fictibacillus arsenicus G25-54, a strain with toxicity to nematodes and a potential arsenic-resistance activity.</title>
        <authorList>
            <person name="Zheng Z."/>
        </authorList>
    </citation>
    <scope>NUCLEOTIDE SEQUENCE [LARGE SCALE GENOMIC DNA]</scope>
    <source>
        <strain evidence="10 11">G25-54</strain>
    </source>
</reference>
<feature type="domain" description="Fe/B12 periplasmic-binding" evidence="9">
    <location>
        <begin position="60"/>
        <end position="320"/>
    </location>
</feature>
<dbReference type="GO" id="GO:0030288">
    <property type="term" value="C:outer membrane-bounded periplasmic space"/>
    <property type="evidence" value="ECO:0007669"/>
    <property type="project" value="TreeGrafter"/>
</dbReference>
<dbReference type="PROSITE" id="PS51257">
    <property type="entry name" value="PROKAR_LIPOPROTEIN"/>
    <property type="match status" value="1"/>
</dbReference>
<organism evidence="10 11">
    <name type="scientific">Fictibacillus arsenicus</name>
    <dbReference type="NCBI Taxonomy" id="255247"/>
    <lineage>
        <taxon>Bacteria</taxon>
        <taxon>Bacillati</taxon>
        <taxon>Bacillota</taxon>
        <taxon>Bacilli</taxon>
        <taxon>Bacillales</taxon>
        <taxon>Fictibacillaceae</taxon>
        <taxon>Fictibacillus</taxon>
    </lineage>
</organism>
<dbReference type="PANTHER" id="PTHR30532">
    <property type="entry name" value="IRON III DICITRATE-BINDING PERIPLASMIC PROTEIN"/>
    <property type="match status" value="1"/>
</dbReference>
<evidence type="ECO:0000256" key="2">
    <source>
        <dbReference type="ARBA" id="ARBA00008814"/>
    </source>
</evidence>
<keyword evidence="6" id="KW-0449">Lipoprotein</keyword>
<sequence>MKKITYKWLALVAVLTLMLALAACGGKDKAKEEEKSGGSKDSSYKVEHAMGTTEVKSNKRVVVLTNEGTEAVLALGVKPVGAVKSWLGDPWYDHIKDDMEGVEVVGNESAVNVEKIASLKPDLIIGNKMRQEKQYDELNKIAPTVFAEDLRGDWKINFELYSKALNKEEKGKEVLAAFDKRIEDFKAEAGDKLKTEVSMVRFMPGKSRIYHQDSFSGVILKQIGFARPGDQNNPDFAEEVTQERIPEMDGDMLFYFTYEAGDGKATETEKEWTNNPLWKNLGAVKEGNAHKVSDAIWNTAGGVKAANLMIDDLEKYFLEK</sequence>
<accession>A0A1B1Z3N5</accession>